<evidence type="ECO:0000313" key="1">
    <source>
        <dbReference type="EMBL" id="KAF2624129.1"/>
    </source>
</evidence>
<dbReference type="EMBL" id="MU006732">
    <property type="protein sequence ID" value="KAF2624129.1"/>
    <property type="molecule type" value="Genomic_DNA"/>
</dbReference>
<sequence>MPTARQRTRRHQNHITTTPKPHHDELTTCVRTTVPKTQELVLEEPPNMAARVDSTSRVHTAAHRTHSTTTITRRTRDKKTCSRYCWYFLERLLEVYSYTDPRPPCPPSCQVLAKVVDHRPPLNRSIQNDKPRHTHNVVGGEDALLFLTPLLRVGKDTVQGMCVVLCRGGQS</sequence>
<dbReference type="Proteomes" id="UP000799754">
    <property type="component" value="Unassembled WGS sequence"/>
</dbReference>
<reference evidence="1" key="1">
    <citation type="journal article" date="2020" name="Stud. Mycol.">
        <title>101 Dothideomycetes genomes: a test case for predicting lifestyles and emergence of pathogens.</title>
        <authorList>
            <person name="Haridas S."/>
            <person name="Albert R."/>
            <person name="Binder M."/>
            <person name="Bloem J."/>
            <person name="Labutti K."/>
            <person name="Salamov A."/>
            <person name="Andreopoulos B."/>
            <person name="Baker S."/>
            <person name="Barry K."/>
            <person name="Bills G."/>
            <person name="Bluhm B."/>
            <person name="Cannon C."/>
            <person name="Castanera R."/>
            <person name="Culley D."/>
            <person name="Daum C."/>
            <person name="Ezra D."/>
            <person name="Gonzalez J."/>
            <person name="Henrissat B."/>
            <person name="Kuo A."/>
            <person name="Liang C."/>
            <person name="Lipzen A."/>
            <person name="Lutzoni F."/>
            <person name="Magnuson J."/>
            <person name="Mondo S."/>
            <person name="Nolan M."/>
            <person name="Ohm R."/>
            <person name="Pangilinan J."/>
            <person name="Park H.-J."/>
            <person name="Ramirez L."/>
            <person name="Alfaro M."/>
            <person name="Sun H."/>
            <person name="Tritt A."/>
            <person name="Yoshinaga Y."/>
            <person name="Zwiers L.-H."/>
            <person name="Turgeon B."/>
            <person name="Goodwin S."/>
            <person name="Spatafora J."/>
            <person name="Crous P."/>
            <person name="Grigoriev I."/>
        </authorList>
    </citation>
    <scope>NUCLEOTIDE SEQUENCE</scope>
    <source>
        <strain evidence="1">CBS 525.71</strain>
    </source>
</reference>
<keyword evidence="2" id="KW-1185">Reference proteome</keyword>
<organism evidence="1 2">
    <name type="scientific">Macroventuria anomochaeta</name>
    <dbReference type="NCBI Taxonomy" id="301207"/>
    <lineage>
        <taxon>Eukaryota</taxon>
        <taxon>Fungi</taxon>
        <taxon>Dikarya</taxon>
        <taxon>Ascomycota</taxon>
        <taxon>Pezizomycotina</taxon>
        <taxon>Dothideomycetes</taxon>
        <taxon>Pleosporomycetidae</taxon>
        <taxon>Pleosporales</taxon>
        <taxon>Pleosporineae</taxon>
        <taxon>Didymellaceae</taxon>
        <taxon>Macroventuria</taxon>
    </lineage>
</organism>
<protein>
    <submittedName>
        <fullName evidence="1">Uncharacterized protein</fullName>
    </submittedName>
</protein>
<comment type="caution">
    <text evidence="1">The sequence shown here is derived from an EMBL/GenBank/DDBJ whole genome shotgun (WGS) entry which is preliminary data.</text>
</comment>
<gene>
    <name evidence="1" type="ORF">BU25DRAFT_161938</name>
</gene>
<accession>A0ACB6RT76</accession>
<proteinExistence type="predicted"/>
<name>A0ACB6RT76_9PLEO</name>
<evidence type="ECO:0000313" key="2">
    <source>
        <dbReference type="Proteomes" id="UP000799754"/>
    </source>
</evidence>